<dbReference type="EMBL" id="GL377303">
    <property type="protein sequence ID" value="EFJ01171.1"/>
    <property type="molecule type" value="Genomic_DNA"/>
</dbReference>
<proteinExistence type="predicted"/>
<keyword evidence="3" id="KW-1185">Reference proteome</keyword>
<dbReference type="InParanoid" id="D8PSN0"/>
<evidence type="ECO:0000313" key="2">
    <source>
        <dbReference type="EMBL" id="EFJ01171.1"/>
    </source>
</evidence>
<dbReference type="STRING" id="578458.D8PSN0"/>
<name>D8PSN0_SCHCM</name>
<dbReference type="KEGG" id="scm:SCHCO_02605677"/>
<dbReference type="InterPro" id="IPR004864">
    <property type="entry name" value="LEA_2"/>
</dbReference>
<feature type="domain" description="Late embryogenesis abundant protein LEA-2 subgroup" evidence="1">
    <location>
        <begin position="1"/>
        <end position="96"/>
    </location>
</feature>
<dbReference type="VEuPathDB" id="FungiDB:SCHCODRAFT_02605677"/>
<feature type="non-terminal residue" evidence="2">
    <location>
        <position position="1"/>
    </location>
</feature>
<evidence type="ECO:0000259" key="1">
    <source>
        <dbReference type="Pfam" id="PF03168"/>
    </source>
</evidence>
<organism evidence="3">
    <name type="scientific">Schizophyllum commune (strain H4-8 / FGSC 9210)</name>
    <name type="common">Split gill fungus</name>
    <dbReference type="NCBI Taxonomy" id="578458"/>
    <lineage>
        <taxon>Eukaryota</taxon>
        <taxon>Fungi</taxon>
        <taxon>Dikarya</taxon>
        <taxon>Basidiomycota</taxon>
        <taxon>Agaricomycotina</taxon>
        <taxon>Agaricomycetes</taxon>
        <taxon>Agaricomycetidae</taxon>
        <taxon>Agaricales</taxon>
        <taxon>Schizophyllaceae</taxon>
        <taxon>Schizophyllum</taxon>
    </lineage>
</organism>
<accession>D8PSN0</accession>
<sequence length="125" mass="13557">VTNPNYFSVALNNVKATLKYPINGEKEDVGGGTLDDVDFPSHSTKDIKFPFSIDYKLTDDPNYTILKDLASKCGLGGSTSDITVDYTIKIGVRFLFINVSPSISNSYSFACPIDTSNSGDLEVSE</sequence>
<protein>
    <recommendedName>
        <fullName evidence="1">Late embryogenesis abundant protein LEA-2 subgroup domain-containing protein</fullName>
    </recommendedName>
</protein>
<gene>
    <name evidence="2" type="ORF">SCHCODRAFT_52209</name>
</gene>
<dbReference type="OrthoDB" id="20273at2759"/>
<dbReference type="OMA" id="CPISANG"/>
<evidence type="ECO:0000313" key="3">
    <source>
        <dbReference type="Proteomes" id="UP000007431"/>
    </source>
</evidence>
<dbReference type="Proteomes" id="UP000007431">
    <property type="component" value="Unassembled WGS sequence"/>
</dbReference>
<dbReference type="Pfam" id="PF03168">
    <property type="entry name" value="LEA_2"/>
    <property type="match status" value="1"/>
</dbReference>
<dbReference type="HOGENOM" id="CLU_1998069_0_0_1"/>
<dbReference type="eggNOG" id="ENOG502S1T1">
    <property type="taxonomic scope" value="Eukaryota"/>
</dbReference>
<dbReference type="SUPFAM" id="SSF117070">
    <property type="entry name" value="LEA14-like"/>
    <property type="match status" value="1"/>
</dbReference>
<reference evidence="2 3" key="1">
    <citation type="journal article" date="2010" name="Nat. Biotechnol.">
        <title>Genome sequence of the model mushroom Schizophyllum commune.</title>
        <authorList>
            <person name="Ohm R.A."/>
            <person name="de Jong J.F."/>
            <person name="Lugones L.G."/>
            <person name="Aerts A."/>
            <person name="Kothe E."/>
            <person name="Stajich J.E."/>
            <person name="de Vries R.P."/>
            <person name="Record E."/>
            <person name="Levasseur A."/>
            <person name="Baker S.E."/>
            <person name="Bartholomew K.A."/>
            <person name="Coutinho P.M."/>
            <person name="Erdmann S."/>
            <person name="Fowler T.J."/>
            <person name="Gathman A.C."/>
            <person name="Lombard V."/>
            <person name="Henrissat B."/>
            <person name="Knabe N."/>
            <person name="Kuees U."/>
            <person name="Lilly W.W."/>
            <person name="Lindquist E."/>
            <person name="Lucas S."/>
            <person name="Magnuson J.K."/>
            <person name="Piumi F."/>
            <person name="Raudaskoski M."/>
            <person name="Salamov A."/>
            <person name="Schmutz J."/>
            <person name="Schwarze F.W.M.R."/>
            <person name="vanKuyk P.A."/>
            <person name="Horton J.S."/>
            <person name="Grigoriev I.V."/>
            <person name="Woesten H.A.B."/>
        </authorList>
    </citation>
    <scope>NUCLEOTIDE SEQUENCE [LARGE SCALE GENOMIC DNA]</scope>
    <source>
        <strain evidence="3">H4-8 / FGSC 9210</strain>
    </source>
</reference>
<dbReference type="AlphaFoldDB" id="D8PSN0"/>
<dbReference type="GeneID" id="9594450"/>
<dbReference type="Gene3D" id="2.60.40.1820">
    <property type="match status" value="1"/>
</dbReference>